<organism evidence="8 9">
    <name type="scientific">Arthrobacter gandavensis</name>
    <dbReference type="NCBI Taxonomy" id="169960"/>
    <lineage>
        <taxon>Bacteria</taxon>
        <taxon>Bacillati</taxon>
        <taxon>Actinomycetota</taxon>
        <taxon>Actinomycetes</taxon>
        <taxon>Micrococcales</taxon>
        <taxon>Micrococcaceae</taxon>
        <taxon>Arthrobacter</taxon>
    </lineage>
</organism>
<reference evidence="8 9" key="1">
    <citation type="journal article" date="2019" name="Int. J. Syst. Evol. Microbiol.">
        <title>The Global Catalogue of Microorganisms (GCM) 10K type strain sequencing project: providing services to taxonomists for standard genome sequencing and annotation.</title>
        <authorList>
            <consortium name="The Broad Institute Genomics Platform"/>
            <consortium name="The Broad Institute Genome Sequencing Center for Infectious Disease"/>
            <person name="Wu L."/>
            <person name="Ma J."/>
        </authorList>
    </citation>
    <scope>NUCLEOTIDE SEQUENCE [LARGE SCALE GENOMIC DNA]</scope>
    <source>
        <strain evidence="8 9">JCM 13316</strain>
    </source>
</reference>
<feature type="transmembrane region" description="Helical" evidence="6">
    <location>
        <begin position="96"/>
        <end position="117"/>
    </location>
</feature>
<feature type="transmembrane region" description="Helical" evidence="6">
    <location>
        <begin position="203"/>
        <end position="222"/>
    </location>
</feature>
<comment type="caution">
    <text evidence="8">The sequence shown here is derived from an EMBL/GenBank/DDBJ whole genome shotgun (WGS) entry which is preliminary data.</text>
</comment>
<evidence type="ECO:0000256" key="1">
    <source>
        <dbReference type="ARBA" id="ARBA00004141"/>
    </source>
</evidence>
<evidence type="ECO:0000256" key="4">
    <source>
        <dbReference type="ARBA" id="ARBA00022989"/>
    </source>
</evidence>
<evidence type="ECO:0000259" key="7">
    <source>
        <dbReference type="Pfam" id="PF00892"/>
    </source>
</evidence>
<sequence length="293" mass="29432">MFHNLSSRSRALTGAVCVLIGSISIQISSVLASGVFAVAGTLGTSGLRLWLAALLLLAIARPRMHRLDSRAWSGILLYGAAMAAMNVLLYSALERIPLGLAVTLEFLGPLAVASLGAKGPIDRFLPLLTLAGVAATAGVQSEVDEAGVLFGLGAAVAFGTYTLMAGRVGQDSAGVQGLALSVGVAALLLSPFSLPAVPKLESADWAAVLISALLGVALAYTLDFLATKLTSPRVVGTLFAVDPAAAAVVGALALNQKLSVSAAAGIGLVIASGAAIIWRSGRTATAPPGDVQP</sequence>
<feature type="transmembrane region" description="Helical" evidence="6">
    <location>
        <begin position="178"/>
        <end position="197"/>
    </location>
</feature>
<accession>A0ABN2NU08</accession>
<dbReference type="EMBL" id="BAAALV010000001">
    <property type="protein sequence ID" value="GAA1903052.1"/>
    <property type="molecule type" value="Genomic_DNA"/>
</dbReference>
<dbReference type="InterPro" id="IPR000620">
    <property type="entry name" value="EamA_dom"/>
</dbReference>
<evidence type="ECO:0000256" key="2">
    <source>
        <dbReference type="ARBA" id="ARBA00007362"/>
    </source>
</evidence>
<feature type="transmembrane region" description="Helical" evidence="6">
    <location>
        <begin position="12"/>
        <end position="31"/>
    </location>
</feature>
<dbReference type="InterPro" id="IPR037185">
    <property type="entry name" value="EmrE-like"/>
</dbReference>
<keyword evidence="3 6" id="KW-0812">Transmembrane</keyword>
<dbReference type="PANTHER" id="PTHR32322">
    <property type="entry name" value="INNER MEMBRANE TRANSPORTER"/>
    <property type="match status" value="1"/>
</dbReference>
<evidence type="ECO:0000313" key="8">
    <source>
        <dbReference type="EMBL" id="GAA1903052.1"/>
    </source>
</evidence>
<feature type="transmembrane region" description="Helical" evidence="6">
    <location>
        <begin position="37"/>
        <end position="59"/>
    </location>
</feature>
<feature type="transmembrane region" description="Helical" evidence="6">
    <location>
        <begin position="124"/>
        <end position="141"/>
    </location>
</feature>
<feature type="transmembrane region" description="Helical" evidence="6">
    <location>
        <begin position="147"/>
        <end position="166"/>
    </location>
</feature>
<name>A0ABN2NU08_9MICC</name>
<dbReference type="Pfam" id="PF00892">
    <property type="entry name" value="EamA"/>
    <property type="match status" value="1"/>
</dbReference>
<evidence type="ECO:0000256" key="3">
    <source>
        <dbReference type="ARBA" id="ARBA00022692"/>
    </source>
</evidence>
<feature type="transmembrane region" description="Helical" evidence="6">
    <location>
        <begin position="71"/>
        <end position="90"/>
    </location>
</feature>
<evidence type="ECO:0000256" key="6">
    <source>
        <dbReference type="SAM" id="Phobius"/>
    </source>
</evidence>
<dbReference type="PANTHER" id="PTHR32322:SF2">
    <property type="entry name" value="EAMA DOMAIN-CONTAINING PROTEIN"/>
    <property type="match status" value="1"/>
</dbReference>
<keyword evidence="9" id="KW-1185">Reference proteome</keyword>
<evidence type="ECO:0000313" key="9">
    <source>
        <dbReference type="Proteomes" id="UP001500784"/>
    </source>
</evidence>
<dbReference type="SUPFAM" id="SSF103481">
    <property type="entry name" value="Multidrug resistance efflux transporter EmrE"/>
    <property type="match status" value="2"/>
</dbReference>
<feature type="transmembrane region" description="Helical" evidence="6">
    <location>
        <begin position="260"/>
        <end position="278"/>
    </location>
</feature>
<evidence type="ECO:0000256" key="5">
    <source>
        <dbReference type="ARBA" id="ARBA00023136"/>
    </source>
</evidence>
<feature type="transmembrane region" description="Helical" evidence="6">
    <location>
        <begin position="234"/>
        <end position="254"/>
    </location>
</feature>
<comment type="similarity">
    <text evidence="2">Belongs to the EamA transporter family.</text>
</comment>
<dbReference type="Proteomes" id="UP001500784">
    <property type="component" value="Unassembled WGS sequence"/>
</dbReference>
<proteinExistence type="inferred from homology"/>
<keyword evidence="5 6" id="KW-0472">Membrane</keyword>
<feature type="domain" description="EamA" evidence="7">
    <location>
        <begin position="147"/>
        <end position="273"/>
    </location>
</feature>
<gene>
    <name evidence="8" type="ORF">GCM10009688_03730</name>
</gene>
<protein>
    <submittedName>
        <fullName evidence="8">DMT family transporter</fullName>
    </submittedName>
</protein>
<comment type="subcellular location">
    <subcellularLocation>
        <location evidence="1">Membrane</location>
        <topology evidence="1">Multi-pass membrane protein</topology>
    </subcellularLocation>
</comment>
<keyword evidence="4 6" id="KW-1133">Transmembrane helix</keyword>
<dbReference type="InterPro" id="IPR050638">
    <property type="entry name" value="AA-Vitamin_Transporters"/>
</dbReference>